<evidence type="ECO:0000313" key="8">
    <source>
        <dbReference type="EMBL" id="QDU34035.1"/>
    </source>
</evidence>
<evidence type="ECO:0000313" key="9">
    <source>
        <dbReference type="Proteomes" id="UP000317369"/>
    </source>
</evidence>
<dbReference type="PROSITE" id="PS00108">
    <property type="entry name" value="PROTEIN_KINASE_ST"/>
    <property type="match status" value="1"/>
</dbReference>
<dbReference type="Gene3D" id="1.10.510.10">
    <property type="entry name" value="Transferase(Phosphotransferase) domain 1"/>
    <property type="match status" value="1"/>
</dbReference>
<dbReference type="InterPro" id="IPR008271">
    <property type="entry name" value="Ser/Thr_kinase_AS"/>
</dbReference>
<dbReference type="GO" id="GO:0005776">
    <property type="term" value="C:autophagosome"/>
    <property type="evidence" value="ECO:0007669"/>
    <property type="project" value="TreeGrafter"/>
</dbReference>
<dbReference type="InterPro" id="IPR019734">
    <property type="entry name" value="TPR_rpt"/>
</dbReference>
<reference evidence="8 9" key="1">
    <citation type="submission" date="2019-02" db="EMBL/GenBank/DDBJ databases">
        <title>Deep-cultivation of Planctomycetes and their phenomic and genomic characterization uncovers novel biology.</title>
        <authorList>
            <person name="Wiegand S."/>
            <person name="Jogler M."/>
            <person name="Boedeker C."/>
            <person name="Pinto D."/>
            <person name="Vollmers J."/>
            <person name="Rivas-Marin E."/>
            <person name="Kohn T."/>
            <person name="Peeters S.H."/>
            <person name="Heuer A."/>
            <person name="Rast P."/>
            <person name="Oberbeckmann S."/>
            <person name="Bunk B."/>
            <person name="Jeske O."/>
            <person name="Meyerdierks A."/>
            <person name="Storesund J.E."/>
            <person name="Kallscheuer N."/>
            <person name="Luecker S."/>
            <person name="Lage O.M."/>
            <person name="Pohl T."/>
            <person name="Merkel B.J."/>
            <person name="Hornburger P."/>
            <person name="Mueller R.-W."/>
            <person name="Bruemmer F."/>
            <person name="Labrenz M."/>
            <person name="Spormann A.M."/>
            <person name="Op den Camp H."/>
            <person name="Overmann J."/>
            <person name="Amann R."/>
            <person name="Jetten M.S.M."/>
            <person name="Mascher T."/>
            <person name="Medema M.H."/>
            <person name="Devos D.P."/>
            <person name="Kaster A.-K."/>
            <person name="Ovreas L."/>
            <person name="Rohde M."/>
            <person name="Galperin M.Y."/>
            <person name="Jogler C."/>
        </authorList>
    </citation>
    <scope>NUCLEOTIDE SEQUENCE [LARGE SCALE GENOMIC DNA]</scope>
    <source>
        <strain evidence="8 9">KS4</strain>
    </source>
</reference>
<dbReference type="EMBL" id="CP036425">
    <property type="protein sequence ID" value="QDU34035.1"/>
    <property type="molecule type" value="Genomic_DNA"/>
</dbReference>
<dbReference type="CDD" id="cd14014">
    <property type="entry name" value="STKc_PknB_like"/>
    <property type="match status" value="1"/>
</dbReference>
<evidence type="ECO:0000256" key="6">
    <source>
        <dbReference type="PROSITE-ProRule" id="PRU10141"/>
    </source>
</evidence>
<evidence type="ECO:0000256" key="1">
    <source>
        <dbReference type="ARBA" id="ARBA00022679"/>
    </source>
</evidence>
<dbReference type="SUPFAM" id="SSF56112">
    <property type="entry name" value="Protein kinase-like (PK-like)"/>
    <property type="match status" value="1"/>
</dbReference>
<proteinExistence type="predicted"/>
<feature type="binding site" evidence="6">
    <location>
        <position position="52"/>
    </location>
    <ligand>
        <name>ATP</name>
        <dbReference type="ChEBI" id="CHEBI:30616"/>
    </ligand>
</feature>
<name>A0A517YV05_9BACT</name>
<dbReference type="SMART" id="SM00220">
    <property type="entry name" value="S_TKc"/>
    <property type="match status" value="1"/>
</dbReference>
<keyword evidence="3 8" id="KW-0418">Kinase</keyword>
<keyword evidence="9" id="KW-1185">Reference proteome</keyword>
<keyword evidence="1 8" id="KW-0808">Transferase</keyword>
<dbReference type="SMART" id="SM00028">
    <property type="entry name" value="TPR"/>
    <property type="match status" value="5"/>
</dbReference>
<dbReference type="SUPFAM" id="SSF48452">
    <property type="entry name" value="TPR-like"/>
    <property type="match status" value="1"/>
</dbReference>
<dbReference type="AlphaFoldDB" id="A0A517YV05"/>
<gene>
    <name evidence="8" type="primary">prkC_2</name>
    <name evidence="8" type="ORF">KS4_20970</name>
</gene>
<dbReference type="InterPro" id="IPR011990">
    <property type="entry name" value="TPR-like_helical_dom_sf"/>
</dbReference>
<dbReference type="KEGG" id="pcor:KS4_20970"/>
<dbReference type="InterPro" id="IPR017441">
    <property type="entry name" value="Protein_kinase_ATP_BS"/>
</dbReference>
<protein>
    <submittedName>
        <fullName evidence="8">Serine/threonine-protein kinase PrkC</fullName>
        <ecNumber evidence="8">2.7.11.1</ecNumber>
    </submittedName>
</protein>
<dbReference type="Proteomes" id="UP000317369">
    <property type="component" value="Chromosome"/>
</dbReference>
<dbReference type="InterPro" id="IPR011009">
    <property type="entry name" value="Kinase-like_dom_sf"/>
</dbReference>
<evidence type="ECO:0000256" key="4">
    <source>
        <dbReference type="ARBA" id="ARBA00022840"/>
    </source>
</evidence>
<feature type="domain" description="Protein kinase" evidence="7">
    <location>
        <begin position="23"/>
        <end position="297"/>
    </location>
</feature>
<keyword evidence="5" id="KW-0802">TPR repeat</keyword>
<dbReference type="OrthoDB" id="6111975at2"/>
<dbReference type="GO" id="GO:0005829">
    <property type="term" value="C:cytosol"/>
    <property type="evidence" value="ECO:0007669"/>
    <property type="project" value="TreeGrafter"/>
</dbReference>
<dbReference type="InterPro" id="IPR045269">
    <property type="entry name" value="Atg1-like"/>
</dbReference>
<dbReference type="GO" id="GO:0004674">
    <property type="term" value="F:protein serine/threonine kinase activity"/>
    <property type="evidence" value="ECO:0007669"/>
    <property type="project" value="UniProtKB-EC"/>
</dbReference>
<accession>A0A517YV05</accession>
<dbReference type="InterPro" id="IPR000719">
    <property type="entry name" value="Prot_kinase_dom"/>
</dbReference>
<keyword evidence="4 6" id="KW-0067">ATP-binding</keyword>
<dbReference type="PROSITE" id="PS50005">
    <property type="entry name" value="TPR"/>
    <property type="match status" value="1"/>
</dbReference>
<evidence type="ECO:0000256" key="3">
    <source>
        <dbReference type="ARBA" id="ARBA00022777"/>
    </source>
</evidence>
<evidence type="ECO:0000259" key="7">
    <source>
        <dbReference type="PROSITE" id="PS50011"/>
    </source>
</evidence>
<feature type="repeat" description="TPR" evidence="5">
    <location>
        <begin position="657"/>
        <end position="690"/>
    </location>
</feature>
<sequence length="843" mass="95471">MNSPDFKKPQLSPLNPGDRVGAYTIIEQIGSGGSSIVFKAQDTLLKNIVAVKHIMLDPASDDEHLRHRVQQEISIHKQVTSDLPNFLVKMIDFIDDPRGIFIVMEYIDGPSLEQMLTMSTMPMPLRQALGIIAGTAVALNHIHSKGIIHRDLKPANIMLPRTGGLKLTDFGLATVIAEQETMSLGSARYMAPEMLSGQNLDVRSDIYSLGLIAYESIIGRSNFEIAFRPILRDNRNQALRWMKWHTNNRAQIPAINQFMPDMDPKIGEFINRLLAKEPDKRIPTTVDLLNAIRMHFLELNIPDSMFDQNNTIGHDTPVSTAHDTAPLPQVGKRYKILASILGIVALSGIATGIILYNKQSYAFKKKISTSTELIESAQQHYNSGNFDSALNFYRTVSNDWGVDSKLGRKAKSGINLSKGQIALREKNFNDAIVAFKQALVLEGLDKRQINQLIEEAKKRRDFYDAVNRIERDITELRLPQAQATLEQWRDLSLTTEETDLIKELEIRLGDQRLQIEVTAIIKEAEKLVAIGRRDQAIRELEIAKSRISSSQLRQQYENLLANASYDLAIIEAQRAEADNQYGKAVESYMGAYNIKKSDDLRDKINQLQSRSELEKGLLLMQEGDYKRAKTALLSSLGYKKNAAANEALKRIDAEDQYQLFMQAGQKAMNEVDFEVAMNHFKQAVDLRPTEAANEQYTEASIFYWADLCKEALRNRDLDKAQSIIAKTEAIDSLHEQIDPLREQFSITSEYLKFLNTGDKQRQNSRFSEAKINYRKAAKIMKTVEIDTRLQDIEFEHLLAKARALILIGDRKNSLAVLQTASEIQTTPELHELMRQVLIEDEKQ</sequence>
<dbReference type="PROSITE" id="PS00107">
    <property type="entry name" value="PROTEIN_KINASE_ATP"/>
    <property type="match status" value="1"/>
</dbReference>
<evidence type="ECO:0000256" key="5">
    <source>
        <dbReference type="PROSITE-ProRule" id="PRU00339"/>
    </source>
</evidence>
<dbReference type="GO" id="GO:0005524">
    <property type="term" value="F:ATP binding"/>
    <property type="evidence" value="ECO:0007669"/>
    <property type="project" value="UniProtKB-UniRule"/>
</dbReference>
<keyword evidence="2 6" id="KW-0547">Nucleotide-binding</keyword>
<dbReference type="EC" id="2.7.11.1" evidence="8"/>
<dbReference type="GO" id="GO:0000407">
    <property type="term" value="C:phagophore assembly site"/>
    <property type="evidence" value="ECO:0007669"/>
    <property type="project" value="TreeGrafter"/>
</dbReference>
<dbReference type="GO" id="GO:0016020">
    <property type="term" value="C:membrane"/>
    <property type="evidence" value="ECO:0007669"/>
    <property type="project" value="TreeGrafter"/>
</dbReference>
<dbReference type="Pfam" id="PF00069">
    <property type="entry name" value="Pkinase"/>
    <property type="match status" value="1"/>
</dbReference>
<dbReference type="PANTHER" id="PTHR24348">
    <property type="entry name" value="SERINE/THREONINE-PROTEIN KINASE UNC-51-RELATED"/>
    <property type="match status" value="1"/>
</dbReference>
<dbReference type="Gene3D" id="1.25.40.10">
    <property type="entry name" value="Tetratricopeptide repeat domain"/>
    <property type="match status" value="2"/>
</dbReference>
<dbReference type="RefSeq" id="WP_145077556.1">
    <property type="nucleotide sequence ID" value="NZ_CP036425.1"/>
</dbReference>
<organism evidence="8 9">
    <name type="scientific">Poriferisphaera corsica</name>
    <dbReference type="NCBI Taxonomy" id="2528020"/>
    <lineage>
        <taxon>Bacteria</taxon>
        <taxon>Pseudomonadati</taxon>
        <taxon>Planctomycetota</taxon>
        <taxon>Phycisphaerae</taxon>
        <taxon>Phycisphaerales</taxon>
        <taxon>Phycisphaeraceae</taxon>
        <taxon>Poriferisphaera</taxon>
    </lineage>
</organism>
<dbReference type="PANTHER" id="PTHR24348:SF22">
    <property type="entry name" value="NON-SPECIFIC SERINE_THREONINE PROTEIN KINASE"/>
    <property type="match status" value="1"/>
</dbReference>
<dbReference type="PROSITE" id="PS50011">
    <property type="entry name" value="PROTEIN_KINASE_DOM"/>
    <property type="match status" value="1"/>
</dbReference>
<evidence type="ECO:0000256" key="2">
    <source>
        <dbReference type="ARBA" id="ARBA00022741"/>
    </source>
</evidence>